<evidence type="ECO:0000313" key="5">
    <source>
        <dbReference type="EMBL" id="TWU34415.1"/>
    </source>
</evidence>
<dbReference type="AlphaFoldDB" id="A0A5C6DDZ4"/>
<dbReference type="GO" id="GO:0016757">
    <property type="term" value="F:glycosyltransferase activity"/>
    <property type="evidence" value="ECO:0007669"/>
    <property type="project" value="UniProtKB-KW"/>
</dbReference>
<dbReference type="RefSeq" id="WP_197231507.1">
    <property type="nucleotide sequence ID" value="NZ_SJPV01000008.1"/>
</dbReference>
<organism evidence="5 6">
    <name type="scientific">Novipirellula artificiosorum</name>
    <dbReference type="NCBI Taxonomy" id="2528016"/>
    <lineage>
        <taxon>Bacteria</taxon>
        <taxon>Pseudomonadati</taxon>
        <taxon>Planctomycetota</taxon>
        <taxon>Planctomycetia</taxon>
        <taxon>Pirellulales</taxon>
        <taxon>Pirellulaceae</taxon>
        <taxon>Novipirellula</taxon>
    </lineage>
</organism>
<dbReference type="InterPro" id="IPR049625">
    <property type="entry name" value="Glyco_transf_61_cat"/>
</dbReference>
<evidence type="ECO:0000256" key="1">
    <source>
        <dbReference type="ARBA" id="ARBA00022676"/>
    </source>
</evidence>
<dbReference type="Proteomes" id="UP000319143">
    <property type="component" value="Unassembled WGS sequence"/>
</dbReference>
<evidence type="ECO:0000313" key="6">
    <source>
        <dbReference type="Proteomes" id="UP000319143"/>
    </source>
</evidence>
<protein>
    <recommendedName>
        <fullName evidence="4">Glycosyltransferase 61 catalytic domain-containing protein</fullName>
    </recommendedName>
</protein>
<sequence length="372" mass="42699">MQTRYSQEAPPELCPRTSIRTHPKNLIAEDLHVFKSCLAYDMPAATVRVLHSVEAHGRGPLRQNSEYLVESFVCEDHAFTWRRRRGHWRAALERRLQRRSHLSDPVIWITDNWSCGYYHWICDALPRLQLASRAYDLSRLTLLLPYKYRRHAYMVESLKPFGLGGVRFLKRFERIECDEMVFPSHLAVTGNHEESIIWELRDRILQFMQSNAVDHSSAATPVAIGGDRVYLSRRLAGKRRIQNESEVLSVLRNHGFVEFVAEQYDWETQVRVASNADVLVASHGGGLANIMVMKPGSQVLEMRDAIGPIPNCFFNLASAAGLNYYYMLCQRADMKKDAHWADIVVDLKKLDQTIDQMTVGSEVDASKPRRIA</sequence>
<keyword evidence="2" id="KW-0808">Transferase</keyword>
<keyword evidence="6" id="KW-1185">Reference proteome</keyword>
<dbReference type="Pfam" id="PF04577">
    <property type="entry name" value="Glyco_transf_61"/>
    <property type="match status" value="1"/>
</dbReference>
<keyword evidence="3" id="KW-0325">Glycoprotein</keyword>
<dbReference type="InterPro" id="IPR007657">
    <property type="entry name" value="Glycosyltransferase_61"/>
</dbReference>
<evidence type="ECO:0000256" key="2">
    <source>
        <dbReference type="ARBA" id="ARBA00022679"/>
    </source>
</evidence>
<comment type="caution">
    <text evidence="5">The sequence shown here is derived from an EMBL/GenBank/DDBJ whole genome shotgun (WGS) entry which is preliminary data.</text>
</comment>
<dbReference type="PANTHER" id="PTHR20961">
    <property type="entry name" value="GLYCOSYLTRANSFERASE"/>
    <property type="match status" value="1"/>
</dbReference>
<gene>
    <name evidence="5" type="ORF">Poly41_45630</name>
</gene>
<evidence type="ECO:0000259" key="4">
    <source>
        <dbReference type="Pfam" id="PF04577"/>
    </source>
</evidence>
<accession>A0A5C6DDZ4</accession>
<keyword evidence="1" id="KW-0328">Glycosyltransferase</keyword>
<name>A0A5C6DDZ4_9BACT</name>
<dbReference type="EMBL" id="SJPV01000008">
    <property type="protein sequence ID" value="TWU34415.1"/>
    <property type="molecule type" value="Genomic_DNA"/>
</dbReference>
<proteinExistence type="predicted"/>
<evidence type="ECO:0000256" key="3">
    <source>
        <dbReference type="ARBA" id="ARBA00023180"/>
    </source>
</evidence>
<feature type="domain" description="Glycosyltransferase 61 catalytic" evidence="4">
    <location>
        <begin position="117"/>
        <end position="300"/>
    </location>
</feature>
<reference evidence="5 6" key="1">
    <citation type="submission" date="2019-02" db="EMBL/GenBank/DDBJ databases">
        <title>Deep-cultivation of Planctomycetes and their phenomic and genomic characterization uncovers novel biology.</title>
        <authorList>
            <person name="Wiegand S."/>
            <person name="Jogler M."/>
            <person name="Boedeker C."/>
            <person name="Pinto D."/>
            <person name="Vollmers J."/>
            <person name="Rivas-Marin E."/>
            <person name="Kohn T."/>
            <person name="Peeters S.H."/>
            <person name="Heuer A."/>
            <person name="Rast P."/>
            <person name="Oberbeckmann S."/>
            <person name="Bunk B."/>
            <person name="Jeske O."/>
            <person name="Meyerdierks A."/>
            <person name="Storesund J.E."/>
            <person name="Kallscheuer N."/>
            <person name="Luecker S."/>
            <person name="Lage O.M."/>
            <person name="Pohl T."/>
            <person name="Merkel B.J."/>
            <person name="Hornburger P."/>
            <person name="Mueller R.-W."/>
            <person name="Bruemmer F."/>
            <person name="Labrenz M."/>
            <person name="Spormann A.M."/>
            <person name="Op Den Camp H."/>
            <person name="Overmann J."/>
            <person name="Amann R."/>
            <person name="Jetten M.S.M."/>
            <person name="Mascher T."/>
            <person name="Medema M.H."/>
            <person name="Devos D.P."/>
            <person name="Kaster A.-K."/>
            <person name="Ovreas L."/>
            <person name="Rohde M."/>
            <person name="Galperin M.Y."/>
            <person name="Jogler C."/>
        </authorList>
    </citation>
    <scope>NUCLEOTIDE SEQUENCE [LARGE SCALE GENOMIC DNA]</scope>
    <source>
        <strain evidence="5 6">Poly41</strain>
    </source>
</reference>